<feature type="domain" description="N-acetyltransferase" evidence="1">
    <location>
        <begin position="128"/>
        <end position="186"/>
    </location>
</feature>
<dbReference type="EMBL" id="CP045032">
    <property type="protein sequence ID" value="QFQ02138.1"/>
    <property type="molecule type" value="Genomic_DNA"/>
</dbReference>
<evidence type="ECO:0000259" key="1">
    <source>
        <dbReference type="Pfam" id="PF13508"/>
    </source>
</evidence>
<proteinExistence type="predicted"/>
<dbReference type="Pfam" id="PF13508">
    <property type="entry name" value="Acetyltransf_7"/>
    <property type="match status" value="1"/>
</dbReference>
<keyword evidence="2" id="KW-0808">Transferase</keyword>
<dbReference type="Proteomes" id="UP000326711">
    <property type="component" value="Chromosome"/>
</dbReference>
<dbReference type="AlphaFoldDB" id="A0A5J6Z4V7"/>
<organism evidence="2 3">
    <name type="scientific">Corynebacterium urogenitale</name>
    <dbReference type="NCBI Taxonomy" id="2487892"/>
    <lineage>
        <taxon>Bacteria</taxon>
        <taxon>Bacillati</taxon>
        <taxon>Actinomycetota</taxon>
        <taxon>Actinomycetes</taxon>
        <taxon>Mycobacteriales</taxon>
        <taxon>Corynebacteriaceae</taxon>
        <taxon>Corynebacterium</taxon>
    </lineage>
</organism>
<gene>
    <name evidence="2" type="ORF">CUROG_03795</name>
</gene>
<keyword evidence="3" id="KW-1185">Reference proteome</keyword>
<evidence type="ECO:0000313" key="3">
    <source>
        <dbReference type="Proteomes" id="UP000326711"/>
    </source>
</evidence>
<dbReference type="Gene3D" id="3.40.630.30">
    <property type="match status" value="1"/>
</dbReference>
<sequence length="212" mass="23995">MYRMPRTDRALQASSVISIVPATATQFFRRVDELVDIHLAAMNYSPQFFAQRKSLWLSNLNHSGFLCHLALVHAANTPPNINDMRQRSAAVCFSFTGTPHTWWYQQVFRGLRDNGHSPTEARNLLTGYAELSEIHVSPHLQGRGIGHALLRQHLNSITLPKAMLSTPEVPEENNGAWKLYRKLGFTDVLRNFTFPADDRPFAILQRATNSPS</sequence>
<name>A0A5J6Z4V7_9CORY</name>
<accession>A0A5J6Z4V7</accession>
<dbReference type="KEGG" id="cuo:CUROG_03795"/>
<reference evidence="3" key="1">
    <citation type="submission" date="2019-10" db="EMBL/GenBank/DDBJ databases">
        <title>Complete genome sequence of Corynebacterium urogenitalis DSM 108747, isolated from the genital tract of a cow.</title>
        <authorList>
            <person name="Ruckert C."/>
            <person name="Ballas P."/>
            <person name="Wagener K."/>
            <person name="Drillich M."/>
            <person name="Kaempfer P."/>
            <person name="Busse H.-J."/>
            <person name="Ehling-Schulz M."/>
        </authorList>
    </citation>
    <scope>NUCLEOTIDE SEQUENCE [LARGE SCALE GENOMIC DNA]</scope>
    <source>
        <strain evidence="3">LMM 1652</strain>
    </source>
</reference>
<dbReference type="InterPro" id="IPR016181">
    <property type="entry name" value="Acyl_CoA_acyltransferase"/>
</dbReference>
<dbReference type="InterPro" id="IPR000182">
    <property type="entry name" value="GNAT_dom"/>
</dbReference>
<dbReference type="CDD" id="cd04301">
    <property type="entry name" value="NAT_SF"/>
    <property type="match status" value="1"/>
</dbReference>
<protein>
    <submittedName>
        <fullName evidence="2">Ribosomal-protein-alanine N-acetyltransferase</fullName>
    </submittedName>
</protein>
<dbReference type="SUPFAM" id="SSF55729">
    <property type="entry name" value="Acyl-CoA N-acyltransferases (Nat)"/>
    <property type="match status" value="1"/>
</dbReference>
<dbReference type="GO" id="GO:0016747">
    <property type="term" value="F:acyltransferase activity, transferring groups other than amino-acyl groups"/>
    <property type="evidence" value="ECO:0007669"/>
    <property type="project" value="InterPro"/>
</dbReference>
<evidence type="ECO:0000313" key="2">
    <source>
        <dbReference type="EMBL" id="QFQ02138.1"/>
    </source>
</evidence>